<dbReference type="EMBL" id="JACXVP010000005">
    <property type="protein sequence ID" value="KAG5605719.1"/>
    <property type="molecule type" value="Genomic_DNA"/>
</dbReference>
<reference evidence="1 2" key="1">
    <citation type="submission" date="2020-09" db="EMBL/GenBank/DDBJ databases">
        <title>De no assembly of potato wild relative species, Solanum commersonii.</title>
        <authorList>
            <person name="Cho K."/>
        </authorList>
    </citation>
    <scope>NUCLEOTIDE SEQUENCE [LARGE SCALE GENOMIC DNA]</scope>
    <source>
        <strain evidence="1">LZ3.2</strain>
        <tissue evidence="1">Leaf</tissue>
    </source>
</reference>
<name>A0A9J5Z1C0_SOLCO</name>
<organism evidence="1 2">
    <name type="scientific">Solanum commersonii</name>
    <name type="common">Commerson's wild potato</name>
    <name type="synonym">Commerson's nightshade</name>
    <dbReference type="NCBI Taxonomy" id="4109"/>
    <lineage>
        <taxon>Eukaryota</taxon>
        <taxon>Viridiplantae</taxon>
        <taxon>Streptophyta</taxon>
        <taxon>Embryophyta</taxon>
        <taxon>Tracheophyta</taxon>
        <taxon>Spermatophyta</taxon>
        <taxon>Magnoliopsida</taxon>
        <taxon>eudicotyledons</taxon>
        <taxon>Gunneridae</taxon>
        <taxon>Pentapetalae</taxon>
        <taxon>asterids</taxon>
        <taxon>lamiids</taxon>
        <taxon>Solanales</taxon>
        <taxon>Solanaceae</taxon>
        <taxon>Solanoideae</taxon>
        <taxon>Solaneae</taxon>
        <taxon>Solanum</taxon>
    </lineage>
</organism>
<protein>
    <submittedName>
        <fullName evidence="1">Uncharacterized protein</fullName>
    </submittedName>
</protein>
<sequence length="118" mass="12767">MNKTSHLVRVRSPGGCYGFGIGGEAEVVSAIGNMIDGSGLLSTLISGNLAEKMVSITTTLCLNISPTNFILIIYFKSNSCPLTMSKACCQINSSEFNYKCNRGEAPMSRTSLYQYYLT</sequence>
<keyword evidence="2" id="KW-1185">Reference proteome</keyword>
<accession>A0A9J5Z1C0</accession>
<dbReference type="Proteomes" id="UP000824120">
    <property type="component" value="Chromosome 5"/>
</dbReference>
<evidence type="ECO:0000313" key="1">
    <source>
        <dbReference type="EMBL" id="KAG5605719.1"/>
    </source>
</evidence>
<dbReference type="OrthoDB" id="10621828at2759"/>
<evidence type="ECO:0000313" key="2">
    <source>
        <dbReference type="Proteomes" id="UP000824120"/>
    </source>
</evidence>
<gene>
    <name evidence="1" type="ORF">H5410_027211</name>
</gene>
<proteinExistence type="predicted"/>
<dbReference type="AlphaFoldDB" id="A0A9J5Z1C0"/>
<comment type="caution">
    <text evidence="1">The sequence shown here is derived from an EMBL/GenBank/DDBJ whole genome shotgun (WGS) entry which is preliminary data.</text>
</comment>